<dbReference type="InParanoid" id="H2ZR53"/>
<keyword evidence="1" id="KW-0812">Transmembrane</keyword>
<evidence type="ECO:0000313" key="2">
    <source>
        <dbReference type="Ensembl" id="ENSCSAVP00000020069.1"/>
    </source>
</evidence>
<dbReference type="GeneTree" id="ENSGT00530000067804"/>
<reference evidence="3" key="1">
    <citation type="submission" date="2003-08" db="EMBL/GenBank/DDBJ databases">
        <authorList>
            <person name="Birren B."/>
            <person name="Nusbaum C."/>
            <person name="Abebe A."/>
            <person name="Abouelleil A."/>
            <person name="Adekoya E."/>
            <person name="Ait-zahra M."/>
            <person name="Allen N."/>
            <person name="Allen T."/>
            <person name="An P."/>
            <person name="Anderson M."/>
            <person name="Anderson S."/>
            <person name="Arachchi H."/>
            <person name="Armbruster J."/>
            <person name="Bachantsang P."/>
            <person name="Baldwin J."/>
            <person name="Barry A."/>
            <person name="Bayul T."/>
            <person name="Blitshsteyn B."/>
            <person name="Bloom T."/>
            <person name="Blye J."/>
            <person name="Boguslavskiy L."/>
            <person name="Borowsky M."/>
            <person name="Boukhgalter B."/>
            <person name="Brunache A."/>
            <person name="Butler J."/>
            <person name="Calixte N."/>
            <person name="Calvo S."/>
            <person name="Camarata J."/>
            <person name="Campo K."/>
            <person name="Chang J."/>
            <person name="Cheshatsang Y."/>
            <person name="Citroen M."/>
            <person name="Collymore A."/>
            <person name="Considine T."/>
            <person name="Cook A."/>
            <person name="Cooke P."/>
            <person name="Corum B."/>
            <person name="Cuomo C."/>
            <person name="David R."/>
            <person name="Dawoe T."/>
            <person name="Degray S."/>
            <person name="Dodge S."/>
            <person name="Dooley K."/>
            <person name="Dorje P."/>
            <person name="Dorjee K."/>
            <person name="Dorris L."/>
            <person name="Duffey N."/>
            <person name="Dupes A."/>
            <person name="Elkins T."/>
            <person name="Engels R."/>
            <person name="Erickson J."/>
            <person name="Farina A."/>
            <person name="Faro S."/>
            <person name="Ferreira P."/>
            <person name="Fischer H."/>
            <person name="Fitzgerald M."/>
            <person name="Foley K."/>
            <person name="Gage D."/>
            <person name="Galagan J."/>
            <person name="Gearin G."/>
            <person name="Gnerre S."/>
            <person name="Gnirke A."/>
            <person name="Goyette A."/>
            <person name="Graham J."/>
            <person name="Grandbois E."/>
            <person name="Gyaltsen K."/>
            <person name="Hafez N."/>
            <person name="Hagopian D."/>
            <person name="Hagos B."/>
            <person name="Hall J."/>
            <person name="Hatcher B."/>
            <person name="Heller A."/>
            <person name="Higgins H."/>
            <person name="Honan T."/>
            <person name="Horn A."/>
            <person name="Houde N."/>
            <person name="Hughes L."/>
            <person name="Hulme W."/>
            <person name="Husby E."/>
            <person name="Iliev I."/>
            <person name="Jaffe D."/>
            <person name="Jones C."/>
            <person name="Kamal M."/>
            <person name="Kamat A."/>
            <person name="Kamvysselis M."/>
            <person name="Karlsson E."/>
            <person name="Kells C."/>
            <person name="Kieu A."/>
            <person name="Kisner P."/>
            <person name="Kodira C."/>
            <person name="Kulbokas E."/>
            <person name="Labutti K."/>
            <person name="Lama D."/>
            <person name="Landers T."/>
            <person name="Leger J."/>
            <person name="Levine S."/>
            <person name="Lewis D."/>
            <person name="Lewis T."/>
            <person name="Lindblad-toh K."/>
            <person name="Liu X."/>
            <person name="Lokyitsang T."/>
            <person name="Lokyitsang Y."/>
            <person name="Lucien O."/>
            <person name="Lui A."/>
            <person name="Ma L.J."/>
            <person name="Mabbitt R."/>
            <person name="Macdonald J."/>
            <person name="Maclean C."/>
            <person name="Major J."/>
            <person name="Manning J."/>
            <person name="Marabella R."/>
            <person name="Maru K."/>
            <person name="Matthews C."/>
            <person name="Mauceli E."/>
            <person name="Mccarthy M."/>
            <person name="Mcdonough S."/>
            <person name="Mcghee T."/>
            <person name="Meldrim J."/>
            <person name="Meneus L."/>
            <person name="Mesirov J."/>
            <person name="Mihalev A."/>
            <person name="Mihova T."/>
            <person name="Mikkelsen T."/>
            <person name="Mlenga V."/>
            <person name="Moru K."/>
            <person name="Mozes J."/>
            <person name="Mulrain L."/>
            <person name="Munson G."/>
            <person name="Naylor J."/>
            <person name="Newes C."/>
            <person name="Nguyen C."/>
            <person name="Nguyen N."/>
            <person name="Nguyen T."/>
            <person name="Nicol R."/>
            <person name="Nielsen C."/>
            <person name="Nizzari M."/>
            <person name="Norbu C."/>
            <person name="Norbu N."/>
            <person name="O'donnell P."/>
            <person name="Okoawo O."/>
            <person name="O'leary S."/>
            <person name="Omotosho B."/>
            <person name="O'neill K."/>
            <person name="Osman S."/>
            <person name="Parker S."/>
            <person name="Perrin D."/>
            <person name="Phunkhang P."/>
            <person name="Piqani B."/>
            <person name="Purcell S."/>
            <person name="Rachupka T."/>
            <person name="Ramasamy U."/>
            <person name="Rameau R."/>
            <person name="Ray V."/>
            <person name="Raymond C."/>
            <person name="Retta R."/>
            <person name="Richardson S."/>
            <person name="Rise C."/>
            <person name="Rodriguez J."/>
            <person name="Rogers J."/>
            <person name="Rogov P."/>
            <person name="Rutman M."/>
            <person name="Schupbach R."/>
            <person name="Seaman C."/>
            <person name="Settipalli S."/>
            <person name="Sharpe T."/>
            <person name="Sheridan J."/>
            <person name="Sherpa N."/>
            <person name="Shi J."/>
            <person name="Smirnov S."/>
            <person name="Smith C."/>
            <person name="Sougnez C."/>
            <person name="Spencer B."/>
            <person name="Stalker J."/>
            <person name="Stange-thomann N."/>
            <person name="Stavropoulos S."/>
            <person name="Stetson K."/>
            <person name="Stone C."/>
            <person name="Stone S."/>
            <person name="Stubbs M."/>
            <person name="Talamas J."/>
            <person name="Tchuinga P."/>
            <person name="Tenzing P."/>
            <person name="Tesfaye S."/>
            <person name="Theodore J."/>
            <person name="Thoulutsang Y."/>
            <person name="Topham K."/>
            <person name="Towey S."/>
            <person name="Tsamla T."/>
            <person name="Tsomo N."/>
            <person name="Vallee D."/>
            <person name="Vassiliev H."/>
            <person name="Venkataraman V."/>
            <person name="Vinson J."/>
            <person name="Vo A."/>
            <person name="Wade C."/>
            <person name="Wang S."/>
            <person name="Wangchuk T."/>
            <person name="Wangdi T."/>
            <person name="Whittaker C."/>
            <person name="Wilkinson J."/>
            <person name="Wu Y."/>
            <person name="Wyman D."/>
            <person name="Yadav S."/>
            <person name="Yang S."/>
            <person name="Yang X."/>
            <person name="Yeager S."/>
            <person name="Yee E."/>
            <person name="Young G."/>
            <person name="Zainoun J."/>
            <person name="Zembeck L."/>
            <person name="Zimmer A."/>
            <person name="Zody M."/>
            <person name="Lander E."/>
        </authorList>
    </citation>
    <scope>NUCLEOTIDE SEQUENCE [LARGE SCALE GENOMIC DNA]</scope>
</reference>
<keyword evidence="1" id="KW-1133">Transmembrane helix</keyword>
<dbReference type="HOGENOM" id="CLU_1502976_0_0_1"/>
<dbReference type="AlphaFoldDB" id="H2ZR53"/>
<protein>
    <submittedName>
        <fullName evidence="2">Uncharacterized protein</fullName>
    </submittedName>
</protein>
<feature type="transmembrane region" description="Helical" evidence="1">
    <location>
        <begin position="6"/>
        <end position="22"/>
    </location>
</feature>
<name>H2ZR53_CIOSA</name>
<accession>H2ZR53</accession>
<sequence length="179" mass="20481">MNCKTWLFLSSIIMLCTTAIAVQERDDTRSKELYSNSTSENYHLSAYVNDDYDAMLEFMRDTLITYGNDLAMDCLGEDDVQKLVENEIKNLRKETKVIFIMSVVAFVVTFLLLIVTVIFNWRKSFLCITCPMQQCGKSHSSVQRELSHISSSNCANTTNCNSFDNNSSNHYKTYSDHST</sequence>
<reference evidence="2" key="2">
    <citation type="submission" date="2025-08" db="UniProtKB">
        <authorList>
            <consortium name="Ensembl"/>
        </authorList>
    </citation>
    <scope>IDENTIFICATION</scope>
</reference>
<evidence type="ECO:0000313" key="3">
    <source>
        <dbReference type="Proteomes" id="UP000007875"/>
    </source>
</evidence>
<reference evidence="2" key="3">
    <citation type="submission" date="2025-09" db="UniProtKB">
        <authorList>
            <consortium name="Ensembl"/>
        </authorList>
    </citation>
    <scope>IDENTIFICATION</scope>
</reference>
<keyword evidence="3" id="KW-1185">Reference proteome</keyword>
<proteinExistence type="predicted"/>
<feature type="transmembrane region" description="Helical" evidence="1">
    <location>
        <begin position="97"/>
        <end position="121"/>
    </location>
</feature>
<organism evidence="2 3">
    <name type="scientific">Ciona savignyi</name>
    <name type="common">Pacific transparent sea squirt</name>
    <dbReference type="NCBI Taxonomy" id="51511"/>
    <lineage>
        <taxon>Eukaryota</taxon>
        <taxon>Metazoa</taxon>
        <taxon>Chordata</taxon>
        <taxon>Tunicata</taxon>
        <taxon>Ascidiacea</taxon>
        <taxon>Phlebobranchia</taxon>
        <taxon>Cionidae</taxon>
        <taxon>Ciona</taxon>
    </lineage>
</organism>
<dbReference type="Ensembl" id="ENSCSAVT00000020284.1">
    <property type="protein sequence ID" value="ENSCSAVP00000020069.1"/>
    <property type="gene ID" value="ENSCSAVG00000011782.1"/>
</dbReference>
<evidence type="ECO:0000256" key="1">
    <source>
        <dbReference type="SAM" id="Phobius"/>
    </source>
</evidence>
<dbReference type="Proteomes" id="UP000007875">
    <property type="component" value="Unassembled WGS sequence"/>
</dbReference>
<keyword evidence="1" id="KW-0472">Membrane</keyword>